<keyword evidence="1" id="KW-0238">DNA-binding</keyword>
<dbReference type="Gene3D" id="1.10.150.130">
    <property type="match status" value="1"/>
</dbReference>
<evidence type="ECO:0000313" key="4">
    <source>
        <dbReference type="EMBL" id="KAK3090296.1"/>
    </source>
</evidence>
<gene>
    <name evidence="4" type="ORF">FSP39_010703</name>
</gene>
<reference evidence="4" key="1">
    <citation type="submission" date="2019-08" db="EMBL/GenBank/DDBJ databases">
        <title>The improved chromosome-level genome for the pearl oyster Pinctada fucata martensii using PacBio sequencing and Hi-C.</title>
        <authorList>
            <person name="Zheng Z."/>
        </authorList>
    </citation>
    <scope>NUCLEOTIDE SEQUENCE</scope>
    <source>
        <strain evidence="4">ZZ-2019</strain>
        <tissue evidence="4">Adductor muscle</tissue>
    </source>
</reference>
<dbReference type="InterPro" id="IPR013762">
    <property type="entry name" value="Integrase-like_cat_sf"/>
</dbReference>
<proteinExistence type="predicted"/>
<protein>
    <recommendedName>
        <fullName evidence="3">Tyr recombinase domain-containing protein</fullName>
    </recommendedName>
</protein>
<dbReference type="GO" id="GO:0003677">
    <property type="term" value="F:DNA binding"/>
    <property type="evidence" value="ECO:0007669"/>
    <property type="project" value="UniProtKB-KW"/>
</dbReference>
<evidence type="ECO:0000313" key="5">
    <source>
        <dbReference type="Proteomes" id="UP001186944"/>
    </source>
</evidence>
<dbReference type="GO" id="GO:0006310">
    <property type="term" value="P:DNA recombination"/>
    <property type="evidence" value="ECO:0007669"/>
    <property type="project" value="UniProtKB-KW"/>
</dbReference>
<dbReference type="PANTHER" id="PTHR34605">
    <property type="entry name" value="PHAGE_INTEGRASE DOMAIN-CONTAINING PROTEIN"/>
    <property type="match status" value="1"/>
</dbReference>
<sequence>MGRWKKIEAETDPQLKELGSALPELFVASKSINTVKKYRYGFKEWCEWCKKFNSISTVPASDYHVCLFIMSLMRNNASVSKIEQAIYSISWAHHIAGYDNPCESVLVKNIVEGARRKLSRPVVKKEPITPDILCKLVERFGLSDNLYDKRIVTMCLIGYAGFMRFSELSSIRISDLDLSDNKVSIFIEKSKTDKYRDGSWIHIAKTDKITCPVKMLLQYIKLADLKLNDDNYLFRQVSFCRSSGSYVLRKSGKLSYTRVRELLLEKLSALGMEASKFGLHSLRSGGATAAANAGVPDRLFKKHGRWKSEKAKDGYVRENVNTALSVSMQIGI</sequence>
<dbReference type="InterPro" id="IPR011010">
    <property type="entry name" value="DNA_brk_join_enz"/>
</dbReference>
<dbReference type="PROSITE" id="PS51898">
    <property type="entry name" value="TYR_RECOMBINASE"/>
    <property type="match status" value="1"/>
</dbReference>
<dbReference type="InterPro" id="IPR052925">
    <property type="entry name" value="Phage_Integrase-like_Recomb"/>
</dbReference>
<dbReference type="AlphaFoldDB" id="A0AA89BQI6"/>
<dbReference type="PANTHER" id="PTHR34605:SF4">
    <property type="entry name" value="DNA ADENINE METHYLTRANSFERASE"/>
    <property type="match status" value="1"/>
</dbReference>
<dbReference type="Pfam" id="PF00589">
    <property type="entry name" value="Phage_integrase"/>
    <property type="match status" value="1"/>
</dbReference>
<dbReference type="Gene3D" id="1.10.443.10">
    <property type="entry name" value="Intergrase catalytic core"/>
    <property type="match status" value="1"/>
</dbReference>
<feature type="domain" description="Tyr recombinase" evidence="3">
    <location>
        <begin position="123"/>
        <end position="332"/>
    </location>
</feature>
<keyword evidence="2" id="KW-0233">DNA recombination</keyword>
<organism evidence="4 5">
    <name type="scientific">Pinctada imbricata</name>
    <name type="common">Atlantic pearl-oyster</name>
    <name type="synonym">Pinctada martensii</name>
    <dbReference type="NCBI Taxonomy" id="66713"/>
    <lineage>
        <taxon>Eukaryota</taxon>
        <taxon>Metazoa</taxon>
        <taxon>Spiralia</taxon>
        <taxon>Lophotrochozoa</taxon>
        <taxon>Mollusca</taxon>
        <taxon>Bivalvia</taxon>
        <taxon>Autobranchia</taxon>
        <taxon>Pteriomorphia</taxon>
        <taxon>Pterioida</taxon>
        <taxon>Pterioidea</taxon>
        <taxon>Pteriidae</taxon>
        <taxon>Pinctada</taxon>
    </lineage>
</organism>
<dbReference type="EMBL" id="VSWD01000010">
    <property type="protein sequence ID" value="KAK3090296.1"/>
    <property type="molecule type" value="Genomic_DNA"/>
</dbReference>
<dbReference type="GO" id="GO:0015074">
    <property type="term" value="P:DNA integration"/>
    <property type="evidence" value="ECO:0007669"/>
    <property type="project" value="InterPro"/>
</dbReference>
<comment type="caution">
    <text evidence="4">The sequence shown here is derived from an EMBL/GenBank/DDBJ whole genome shotgun (WGS) entry which is preliminary data.</text>
</comment>
<dbReference type="SUPFAM" id="SSF47823">
    <property type="entry name" value="lambda integrase-like, N-terminal domain"/>
    <property type="match status" value="1"/>
</dbReference>
<dbReference type="InterPro" id="IPR010998">
    <property type="entry name" value="Integrase_recombinase_N"/>
</dbReference>
<evidence type="ECO:0000259" key="3">
    <source>
        <dbReference type="PROSITE" id="PS51898"/>
    </source>
</evidence>
<dbReference type="Proteomes" id="UP001186944">
    <property type="component" value="Unassembled WGS sequence"/>
</dbReference>
<evidence type="ECO:0000256" key="1">
    <source>
        <dbReference type="ARBA" id="ARBA00023125"/>
    </source>
</evidence>
<dbReference type="SUPFAM" id="SSF56349">
    <property type="entry name" value="DNA breaking-rejoining enzymes"/>
    <property type="match status" value="1"/>
</dbReference>
<name>A0AA89BQI6_PINIB</name>
<keyword evidence="5" id="KW-1185">Reference proteome</keyword>
<dbReference type="InterPro" id="IPR002104">
    <property type="entry name" value="Integrase_catalytic"/>
</dbReference>
<evidence type="ECO:0000256" key="2">
    <source>
        <dbReference type="ARBA" id="ARBA00023172"/>
    </source>
</evidence>
<accession>A0AA89BQI6</accession>